<dbReference type="Proteomes" id="UP000034750">
    <property type="component" value="Unassembled WGS sequence"/>
</dbReference>
<keyword evidence="7" id="KW-0378">Hydrolase</keyword>
<feature type="transmembrane region" description="Helical" evidence="6">
    <location>
        <begin position="100"/>
        <end position="121"/>
    </location>
</feature>
<reference evidence="7 8" key="1">
    <citation type="submission" date="2015-05" db="EMBL/GenBank/DDBJ databases">
        <title>Comparative analyses of the lipooligosaccharides from nottypeable Haemophilus influenzae and Haemophilus haemolyticus.</title>
        <authorList>
            <person name="Post D.M.B."/>
            <person name="Ketterer M.R."/>
            <person name="Coffin J.E."/>
            <person name="Reinders L.M."/>
            <person name="Munson R.S.Jr."/>
            <person name="Bair T.B."/>
            <person name="Murphy T.F."/>
            <person name="Foster E."/>
            <person name="Gibson B.W."/>
            <person name="Apicella M.A."/>
        </authorList>
    </citation>
    <scope>NUCLEOTIDE SEQUENCE [LARGE SCALE GENOMIC DNA]</scope>
    <source>
        <strain evidence="7 8">11P18</strain>
    </source>
</reference>
<protein>
    <submittedName>
        <fullName evidence="7">ATP F0F1 synthase subunit I</fullName>
        <ecNumber evidence="7">3.6.3.14</ecNumber>
    </submittedName>
</protein>
<dbReference type="EMBL" id="LCTK01000031">
    <property type="protein sequence ID" value="KKZ58160.1"/>
    <property type="molecule type" value="Genomic_DNA"/>
</dbReference>
<name>A0A0M3G7L6_HAEHA</name>
<dbReference type="NCBIfam" id="NF004763">
    <property type="entry name" value="PRK06099.1"/>
    <property type="match status" value="1"/>
</dbReference>
<dbReference type="Pfam" id="PF03899">
    <property type="entry name" value="ATP-synt_I"/>
    <property type="match status" value="1"/>
</dbReference>
<dbReference type="EC" id="3.6.3.14" evidence="7"/>
<gene>
    <name evidence="7" type="ORF">AAX18_06840</name>
</gene>
<dbReference type="GO" id="GO:0005886">
    <property type="term" value="C:plasma membrane"/>
    <property type="evidence" value="ECO:0007669"/>
    <property type="project" value="UniProtKB-SubCell"/>
</dbReference>
<feature type="transmembrane region" description="Helical" evidence="6">
    <location>
        <begin position="41"/>
        <end position="60"/>
    </location>
</feature>
<evidence type="ECO:0000256" key="5">
    <source>
        <dbReference type="ARBA" id="ARBA00023136"/>
    </source>
</evidence>
<dbReference type="InterPro" id="IPR005598">
    <property type="entry name" value="ATP_synth_I"/>
</dbReference>
<evidence type="ECO:0000256" key="6">
    <source>
        <dbReference type="SAM" id="Phobius"/>
    </source>
</evidence>
<dbReference type="RefSeq" id="WP_046953383.1">
    <property type="nucleotide sequence ID" value="NZ_CP031238.1"/>
</dbReference>
<organism evidence="7 8">
    <name type="scientific">Haemophilus haemolyticus</name>
    <dbReference type="NCBI Taxonomy" id="726"/>
    <lineage>
        <taxon>Bacteria</taxon>
        <taxon>Pseudomonadati</taxon>
        <taxon>Pseudomonadota</taxon>
        <taxon>Gammaproteobacteria</taxon>
        <taxon>Pasteurellales</taxon>
        <taxon>Pasteurellaceae</taxon>
        <taxon>Haemophilus</taxon>
    </lineage>
</organism>
<evidence type="ECO:0000256" key="3">
    <source>
        <dbReference type="ARBA" id="ARBA00022692"/>
    </source>
</evidence>
<keyword evidence="3 6" id="KW-0812">Transmembrane</keyword>
<evidence type="ECO:0000313" key="7">
    <source>
        <dbReference type="EMBL" id="KKZ58160.1"/>
    </source>
</evidence>
<feature type="transmembrane region" description="Helical" evidence="6">
    <location>
        <begin position="72"/>
        <end position="94"/>
    </location>
</feature>
<dbReference type="PATRIC" id="fig|726.54.peg.1369"/>
<proteinExistence type="predicted"/>
<comment type="subcellular location">
    <subcellularLocation>
        <location evidence="1">Cell membrane</location>
        <topology evidence="1">Multi-pass membrane protein</topology>
    </subcellularLocation>
</comment>
<dbReference type="GO" id="GO:0016787">
    <property type="term" value="F:hydrolase activity"/>
    <property type="evidence" value="ECO:0007669"/>
    <property type="project" value="UniProtKB-KW"/>
</dbReference>
<evidence type="ECO:0000256" key="4">
    <source>
        <dbReference type="ARBA" id="ARBA00022989"/>
    </source>
</evidence>
<keyword evidence="5 6" id="KW-0472">Membrane</keyword>
<evidence type="ECO:0000256" key="1">
    <source>
        <dbReference type="ARBA" id="ARBA00004651"/>
    </source>
</evidence>
<keyword evidence="4 6" id="KW-1133">Transmembrane helix</keyword>
<evidence type="ECO:0000313" key="8">
    <source>
        <dbReference type="Proteomes" id="UP000034750"/>
    </source>
</evidence>
<keyword evidence="2" id="KW-1003">Cell membrane</keyword>
<comment type="caution">
    <text evidence="7">The sequence shown here is derived from an EMBL/GenBank/DDBJ whole genome shotgun (WGS) entry which is preliminary data.</text>
</comment>
<feature type="transmembrane region" description="Helical" evidence="6">
    <location>
        <begin position="12"/>
        <end position="35"/>
    </location>
</feature>
<accession>A0A0M3G7L6</accession>
<dbReference type="AlphaFoldDB" id="A0A0M3G7L6"/>
<sequence>MSRIVQQAKVQYQKAIFIEIVIMLLLACFFALWQMKSALDFLFGFLSALIPFGVFVYVVFYRKQHLATKLTALYKGEAIKFALTIVFISISFKYFSVTNFIIFFSGFFIALMLNNLVPFLLRRI</sequence>
<evidence type="ECO:0000256" key="2">
    <source>
        <dbReference type="ARBA" id="ARBA00022475"/>
    </source>
</evidence>